<evidence type="ECO:0000256" key="5">
    <source>
        <dbReference type="ARBA" id="ARBA00022641"/>
    </source>
</evidence>
<dbReference type="AlphaFoldDB" id="A0A091P2R9"/>
<keyword evidence="8" id="KW-0325">Glycoprotein</keyword>
<accession>A0A091P2R9</accession>
<keyword evidence="4" id="KW-0597">Phosphoprotein</keyword>
<feature type="compositionally biased region" description="Basic and acidic residues" evidence="12">
    <location>
        <begin position="413"/>
        <end position="434"/>
    </location>
</feature>
<organism evidence="13 14">
    <name type="scientific">Acanthisitta chloris</name>
    <name type="common">rifleman</name>
    <dbReference type="NCBI Taxonomy" id="57068"/>
    <lineage>
        <taxon>Eukaryota</taxon>
        <taxon>Metazoa</taxon>
        <taxon>Chordata</taxon>
        <taxon>Craniata</taxon>
        <taxon>Vertebrata</taxon>
        <taxon>Euteleostomi</taxon>
        <taxon>Archelosauria</taxon>
        <taxon>Archosauria</taxon>
        <taxon>Dinosauria</taxon>
        <taxon>Saurischia</taxon>
        <taxon>Theropoda</taxon>
        <taxon>Coelurosauria</taxon>
        <taxon>Aves</taxon>
        <taxon>Neognathae</taxon>
        <taxon>Neoaves</taxon>
        <taxon>Telluraves</taxon>
        <taxon>Australaves</taxon>
        <taxon>Passeriformes</taxon>
        <taxon>Acanthisittidae</taxon>
        <taxon>Acanthisitta</taxon>
    </lineage>
</organism>
<evidence type="ECO:0000256" key="8">
    <source>
        <dbReference type="ARBA" id="ARBA00023180"/>
    </source>
</evidence>
<proteinExistence type="inferred from homology"/>
<evidence type="ECO:0000256" key="11">
    <source>
        <dbReference type="ARBA" id="ARBA00044763"/>
    </source>
</evidence>
<dbReference type="InterPro" id="IPR001990">
    <property type="entry name" value="Granin"/>
</dbReference>
<dbReference type="KEGG" id="achl:103807376"/>
<evidence type="ECO:0000256" key="7">
    <source>
        <dbReference type="ARBA" id="ARBA00022974"/>
    </source>
</evidence>
<feature type="non-terminal residue" evidence="13">
    <location>
        <position position="1"/>
    </location>
</feature>
<dbReference type="OrthoDB" id="9907623at2759"/>
<dbReference type="GO" id="GO:0005615">
    <property type="term" value="C:extracellular space"/>
    <property type="evidence" value="ECO:0007669"/>
    <property type="project" value="TreeGrafter"/>
</dbReference>
<feature type="non-terminal residue" evidence="13">
    <location>
        <position position="642"/>
    </location>
</feature>
<dbReference type="PANTHER" id="PTHR10583:SF4">
    <property type="entry name" value="SECRETOGRANIN-1"/>
    <property type="match status" value="1"/>
</dbReference>
<name>A0A091P2R9_9PASS</name>
<evidence type="ECO:0000256" key="9">
    <source>
        <dbReference type="ARBA" id="ARBA00039221"/>
    </source>
</evidence>
<dbReference type="PRINTS" id="PR00659">
    <property type="entry name" value="CHROMOGRANIN"/>
</dbReference>
<evidence type="ECO:0000313" key="13">
    <source>
        <dbReference type="EMBL" id="KFP85860.1"/>
    </source>
</evidence>
<feature type="compositionally biased region" description="Basic and acidic residues" evidence="12">
    <location>
        <begin position="29"/>
        <end position="151"/>
    </location>
</feature>
<comment type="subunit">
    <text evidence="11">Interacts with ITPR1 in the secretory granules.</text>
</comment>
<dbReference type="Pfam" id="PF01271">
    <property type="entry name" value="Granin"/>
    <property type="match status" value="1"/>
</dbReference>
<dbReference type="Proteomes" id="UP000053537">
    <property type="component" value="Unassembled WGS sequence"/>
</dbReference>
<comment type="similarity">
    <text evidence="2">Belongs to the chromogranin/secretogranin protein family.</text>
</comment>
<evidence type="ECO:0000256" key="4">
    <source>
        <dbReference type="ARBA" id="ARBA00022553"/>
    </source>
</evidence>
<feature type="compositionally biased region" description="Basic and acidic residues" evidence="12">
    <location>
        <begin position="285"/>
        <end position="359"/>
    </location>
</feature>
<dbReference type="GO" id="GO:0030141">
    <property type="term" value="C:secretory granule"/>
    <property type="evidence" value="ECO:0007669"/>
    <property type="project" value="InterPro"/>
</dbReference>
<gene>
    <name evidence="13" type="ORF">N310_13173</name>
</gene>
<evidence type="ECO:0000256" key="1">
    <source>
        <dbReference type="ARBA" id="ARBA00004613"/>
    </source>
</evidence>
<reference evidence="13 14" key="1">
    <citation type="submission" date="2014-04" db="EMBL/GenBank/DDBJ databases">
        <title>Genome evolution of avian class.</title>
        <authorList>
            <person name="Zhang G."/>
            <person name="Li C."/>
        </authorList>
    </citation>
    <scope>NUCLEOTIDE SEQUENCE [LARGE SCALE GENOMIC DNA]</scope>
    <source>
        <strain evidence="13">BGI_N310</strain>
    </source>
</reference>
<dbReference type="EMBL" id="KK843936">
    <property type="protein sequence ID" value="KFP85860.1"/>
    <property type="molecule type" value="Genomic_DNA"/>
</dbReference>
<comment type="subcellular location">
    <subcellularLocation>
        <location evidence="1">Secreted</location>
    </subcellularLocation>
</comment>
<keyword evidence="7" id="KW-0654">Proteoglycan</keyword>
<dbReference type="PANTHER" id="PTHR10583">
    <property type="entry name" value="CHROMOGRANIN"/>
    <property type="match status" value="1"/>
</dbReference>
<evidence type="ECO:0000256" key="3">
    <source>
        <dbReference type="ARBA" id="ARBA00022525"/>
    </source>
</evidence>
<evidence type="ECO:0000313" key="14">
    <source>
        <dbReference type="Proteomes" id="UP000053537"/>
    </source>
</evidence>
<keyword evidence="5" id="KW-0765">Sulfation</keyword>
<feature type="compositionally biased region" description="Basic residues" evidence="12">
    <location>
        <begin position="236"/>
        <end position="245"/>
    </location>
</feature>
<feature type="compositionally biased region" description="Basic and acidic residues" evidence="12">
    <location>
        <begin position="378"/>
        <end position="389"/>
    </location>
</feature>
<keyword evidence="3" id="KW-0964">Secreted</keyword>
<sequence length="642" mass="76567">VTWCIVEVLSNALAKPNAPPINPECKEILKKSGRNDRERSENEQLEARYLKDAAETEKHHAGSMEKEQSQAEGEPKKYVKGSDGEKLVHEDGKSKEGEAGHHSPIQDERLHTEEQKHSQEIGTADKKNYHSEEESKENKCCDGNVEHDIRNKKLHSAGTNTEEFRDGNDHHPMGHWHLEEEMQNPYKQIHETEEGEAEEERSEKYHHQSKEQDLSSQKEHKESDESEETKEEKQPYKPRHYHEKHRVGDSYEEKRGHSGEKEELAKESDTEEAYLWDQWNRHQKHHEESEQQREEESGYHGRHGTEEVKTRLADQGSEDYRDRWHQSEESHEEKRHQHSEESNEKLHEERRRHYDGSHEGRRHHSEGRMYPADEREEDLDRYLRSDSKEKQHHAGGRYHLWNNEEEGSQKAYAGEDKGQARRHYSIDDNVEQRHYPSNSEEEEEDKEVEKHHSSDQVENEEKERYAEREEHISPLPVENKRTYSPFYPLQWWKSQLFEKRDSAREQLLAGKEEGKPTLNEKILFPEYNNYDWWEEKQILSALKHRHTKKRNLGKISRYDMKRQNNKMDQLAQLLNYRKKSAEFPELYSSEEDLEKRYLIDNDRRSLSQRPLTEDKEKALENLAIMDLELQKIAEKFNNLRRG</sequence>
<protein>
    <recommendedName>
        <fullName evidence="9">Secretogranin-1</fullName>
    </recommendedName>
    <alternativeName>
        <fullName evidence="10">Chromogranin-B</fullName>
    </alternativeName>
</protein>
<evidence type="ECO:0000256" key="10">
    <source>
        <dbReference type="ARBA" id="ARBA00042410"/>
    </source>
</evidence>
<evidence type="ECO:0000256" key="2">
    <source>
        <dbReference type="ARBA" id="ARBA00005723"/>
    </source>
</evidence>
<keyword evidence="6" id="KW-0165">Cleavage on pair of basic residues</keyword>
<feature type="compositionally biased region" description="Basic and acidic residues" evidence="12">
    <location>
        <begin position="162"/>
        <end position="180"/>
    </location>
</feature>
<keyword evidence="14" id="KW-1185">Reference proteome</keyword>
<dbReference type="InterPro" id="IPR001819">
    <property type="entry name" value="Chromogranin_AB"/>
</dbReference>
<evidence type="ECO:0000256" key="12">
    <source>
        <dbReference type="SAM" id="MobiDB-lite"/>
    </source>
</evidence>
<feature type="region of interest" description="Disordered" evidence="12">
    <location>
        <begin position="29"/>
        <end position="473"/>
    </location>
</feature>
<feature type="compositionally biased region" description="Basic and acidic residues" evidence="12">
    <location>
        <begin position="447"/>
        <end position="472"/>
    </location>
</feature>
<feature type="compositionally biased region" description="Basic and acidic residues" evidence="12">
    <location>
        <begin position="246"/>
        <end position="268"/>
    </location>
</feature>
<evidence type="ECO:0000256" key="6">
    <source>
        <dbReference type="ARBA" id="ARBA00022685"/>
    </source>
</evidence>
<feature type="compositionally biased region" description="Basic and acidic residues" evidence="12">
    <location>
        <begin position="201"/>
        <end position="223"/>
    </location>
</feature>